<gene>
    <name evidence="1" type="ORF">CEJ45_15880</name>
</gene>
<accession>A0A225SRA0</accession>
<sequence>MLLSNYFPDAVKGAEIVFKWHLSIGDLMKKRFNESTASLKELTTTMPMSSTVHAEILRRRVVIRRLVEDAREETKLRRSDLA</sequence>
<comment type="caution">
    <text evidence="1">The sequence shown here is derived from an EMBL/GenBank/DDBJ whole genome shotgun (WGS) entry which is preliminary data.</text>
</comment>
<organism evidence="1 2">
    <name type="scientific">Herbaspirillum aquaticum</name>
    <dbReference type="NCBI Taxonomy" id="568783"/>
    <lineage>
        <taxon>Bacteria</taxon>
        <taxon>Pseudomonadati</taxon>
        <taxon>Pseudomonadota</taxon>
        <taxon>Betaproteobacteria</taxon>
        <taxon>Burkholderiales</taxon>
        <taxon>Oxalobacteraceae</taxon>
        <taxon>Herbaspirillum</taxon>
    </lineage>
</organism>
<dbReference type="EMBL" id="NJGV01000016">
    <property type="protein sequence ID" value="OWY33593.1"/>
    <property type="molecule type" value="Genomic_DNA"/>
</dbReference>
<protein>
    <submittedName>
        <fullName evidence="1">Uncharacterized protein</fullName>
    </submittedName>
</protein>
<evidence type="ECO:0000313" key="1">
    <source>
        <dbReference type="EMBL" id="OWY33593.1"/>
    </source>
</evidence>
<dbReference type="Proteomes" id="UP000214747">
    <property type="component" value="Unassembled WGS sequence"/>
</dbReference>
<reference evidence="1 2" key="1">
    <citation type="journal article" date="2010" name="Int. J. Syst. Evol. Microbiol.">
        <title>Reclassification of Herbaspirillum putei as a later heterotypic synonym of Herbaspirillum huttiense, with the description of H. huttiense subsp. huttiense subsp. nov. and H. huttiense subsp. putei subsp. nov., comb. nov., and description of Herbaspirillum aquaticum sp. nov.</title>
        <authorList>
            <person name="Dobritsa A.P."/>
            <person name="Reddy M.C."/>
            <person name="Samadpour M."/>
        </authorList>
    </citation>
    <scope>NUCLEOTIDE SEQUENCE [LARGE SCALE GENOMIC DNA]</scope>
    <source>
        <strain evidence="1 2">IEH 4430</strain>
    </source>
</reference>
<name>A0A225SRA0_9BURK</name>
<proteinExistence type="predicted"/>
<dbReference type="AlphaFoldDB" id="A0A225SRA0"/>
<evidence type="ECO:0000313" key="2">
    <source>
        <dbReference type="Proteomes" id="UP000214747"/>
    </source>
</evidence>
<keyword evidence="2" id="KW-1185">Reference proteome</keyword>